<sequence>MGCLMDWQGQKLAKQLMQIMISSFAVMAFLGGYALESFEIMLLVYGGGVVLTSVITVFYWLPQGGCDASKTKGLEETGH</sequence>
<comment type="subcellular location">
    <subcellularLocation>
        <location evidence="1">Endoplasmic reticulum membrane</location>
        <topology evidence="1">Multi-pass membrane protein</topology>
    </subcellularLocation>
</comment>
<dbReference type="PANTHER" id="PTHR13202">
    <property type="entry name" value="MICROSOMAL SIGNAL PEPTIDASE 12 KDA SUBUNIT"/>
    <property type="match status" value="1"/>
</dbReference>
<evidence type="ECO:0000256" key="6">
    <source>
        <dbReference type="ARBA" id="ARBA00022989"/>
    </source>
</evidence>
<evidence type="ECO:0000256" key="5">
    <source>
        <dbReference type="ARBA" id="ARBA00022824"/>
    </source>
</evidence>
<evidence type="ECO:0000256" key="8">
    <source>
        <dbReference type="ARBA" id="ARBA00045204"/>
    </source>
</evidence>
<evidence type="ECO:0000256" key="2">
    <source>
        <dbReference type="ARBA" id="ARBA00005245"/>
    </source>
</evidence>
<keyword evidence="5" id="KW-0256">Endoplasmic reticulum</keyword>
<dbReference type="InterPro" id="IPR009542">
    <property type="entry name" value="Spc1/SPCS1"/>
</dbReference>
<evidence type="ECO:0000256" key="7">
    <source>
        <dbReference type="ARBA" id="ARBA00023136"/>
    </source>
</evidence>
<dbReference type="GO" id="GO:0005787">
    <property type="term" value="C:signal peptidase complex"/>
    <property type="evidence" value="ECO:0007669"/>
    <property type="project" value="InterPro"/>
</dbReference>
<organism evidence="10 11">
    <name type="scientific">Escallonia herrerae</name>
    <dbReference type="NCBI Taxonomy" id="1293975"/>
    <lineage>
        <taxon>Eukaryota</taxon>
        <taxon>Viridiplantae</taxon>
        <taxon>Streptophyta</taxon>
        <taxon>Embryophyta</taxon>
        <taxon>Tracheophyta</taxon>
        <taxon>Spermatophyta</taxon>
        <taxon>Magnoliopsida</taxon>
        <taxon>eudicotyledons</taxon>
        <taxon>Gunneridae</taxon>
        <taxon>Pentapetalae</taxon>
        <taxon>asterids</taxon>
        <taxon>campanulids</taxon>
        <taxon>Escalloniales</taxon>
        <taxon>Escalloniaceae</taxon>
        <taxon>Escallonia</taxon>
    </lineage>
</organism>
<dbReference type="Pfam" id="PF06645">
    <property type="entry name" value="SPC12"/>
    <property type="match status" value="1"/>
</dbReference>
<evidence type="ECO:0000313" key="11">
    <source>
        <dbReference type="Proteomes" id="UP001188597"/>
    </source>
</evidence>
<evidence type="ECO:0000256" key="4">
    <source>
        <dbReference type="ARBA" id="ARBA00022692"/>
    </source>
</evidence>
<protein>
    <recommendedName>
        <fullName evidence="3">Signal peptidase complex subunit 1</fullName>
    </recommendedName>
</protein>
<accession>A0AA88VW32</accession>
<keyword evidence="11" id="KW-1185">Reference proteome</keyword>
<keyword evidence="7 9" id="KW-0472">Membrane</keyword>
<feature type="transmembrane region" description="Helical" evidence="9">
    <location>
        <begin position="40"/>
        <end position="61"/>
    </location>
</feature>
<dbReference type="GO" id="GO:0006465">
    <property type="term" value="P:signal peptide processing"/>
    <property type="evidence" value="ECO:0007669"/>
    <property type="project" value="InterPro"/>
</dbReference>
<feature type="transmembrane region" description="Helical" evidence="9">
    <location>
        <begin position="12"/>
        <end position="34"/>
    </location>
</feature>
<keyword evidence="4 9" id="KW-0812">Transmembrane</keyword>
<dbReference type="Proteomes" id="UP001188597">
    <property type="component" value="Unassembled WGS sequence"/>
</dbReference>
<proteinExistence type="inferred from homology"/>
<evidence type="ECO:0000256" key="3">
    <source>
        <dbReference type="ARBA" id="ARBA00017059"/>
    </source>
</evidence>
<evidence type="ECO:0000313" key="10">
    <source>
        <dbReference type="EMBL" id="KAK3015128.1"/>
    </source>
</evidence>
<gene>
    <name evidence="10" type="ORF">RJ639_006278</name>
</gene>
<reference evidence="10" key="1">
    <citation type="submission" date="2022-12" db="EMBL/GenBank/DDBJ databases">
        <title>Draft genome assemblies for two species of Escallonia (Escalloniales).</title>
        <authorList>
            <person name="Chanderbali A."/>
            <person name="Dervinis C."/>
            <person name="Anghel I."/>
            <person name="Soltis D."/>
            <person name="Soltis P."/>
            <person name="Zapata F."/>
        </authorList>
    </citation>
    <scope>NUCLEOTIDE SEQUENCE</scope>
    <source>
        <strain evidence="10">UCBG64.0493</strain>
        <tissue evidence="10">Leaf</tissue>
    </source>
</reference>
<dbReference type="EMBL" id="JAVXUP010001164">
    <property type="protein sequence ID" value="KAK3015128.1"/>
    <property type="molecule type" value="Genomic_DNA"/>
</dbReference>
<comment type="function">
    <text evidence="8">Component of the signal peptidase complex (SPC) which catalyzes the cleavage of N-terminal signal sequences from nascent proteins as they are translocated into the lumen of the endoplasmic reticulum. Dispensable for SPC enzymatic activity.</text>
</comment>
<dbReference type="PANTHER" id="PTHR13202:SF0">
    <property type="entry name" value="SIGNAL PEPTIDASE COMPLEX SUBUNIT 1"/>
    <property type="match status" value="1"/>
</dbReference>
<comment type="caution">
    <text evidence="10">The sequence shown here is derived from an EMBL/GenBank/DDBJ whole genome shotgun (WGS) entry which is preliminary data.</text>
</comment>
<keyword evidence="6 9" id="KW-1133">Transmembrane helix</keyword>
<evidence type="ECO:0000256" key="9">
    <source>
        <dbReference type="SAM" id="Phobius"/>
    </source>
</evidence>
<comment type="similarity">
    <text evidence="2">Belongs to the SPCS1 family.</text>
</comment>
<name>A0AA88VW32_9ASTE</name>
<dbReference type="AlphaFoldDB" id="A0AA88VW32"/>
<evidence type="ECO:0000256" key="1">
    <source>
        <dbReference type="ARBA" id="ARBA00004477"/>
    </source>
</evidence>
<dbReference type="GO" id="GO:0045047">
    <property type="term" value="P:protein targeting to ER"/>
    <property type="evidence" value="ECO:0007669"/>
    <property type="project" value="TreeGrafter"/>
</dbReference>